<evidence type="ECO:0000256" key="1">
    <source>
        <dbReference type="SAM" id="MobiDB-lite"/>
    </source>
</evidence>
<reference evidence="4" key="1">
    <citation type="journal article" date="2019" name="Int. J. Syst. Evol. Microbiol.">
        <title>The Global Catalogue of Microorganisms (GCM) 10K type strain sequencing project: providing services to taxonomists for standard genome sequencing and annotation.</title>
        <authorList>
            <consortium name="The Broad Institute Genomics Platform"/>
            <consortium name="The Broad Institute Genome Sequencing Center for Infectious Disease"/>
            <person name="Wu L."/>
            <person name="Ma J."/>
        </authorList>
    </citation>
    <scope>NUCLEOTIDE SEQUENCE [LARGE SCALE GENOMIC DNA]</scope>
    <source>
        <strain evidence="4">KCTC 62102</strain>
    </source>
</reference>
<dbReference type="PANTHER" id="PTHR40943">
    <property type="entry name" value="CYTOPLASMIC PROTEIN-RELATED"/>
    <property type="match status" value="1"/>
</dbReference>
<feature type="domain" description="(S)-ureidoglycine aminohydrolase cupin" evidence="2">
    <location>
        <begin position="36"/>
        <end position="109"/>
    </location>
</feature>
<evidence type="ECO:0000259" key="2">
    <source>
        <dbReference type="Pfam" id="PF05899"/>
    </source>
</evidence>
<dbReference type="PANTHER" id="PTHR40943:SF1">
    <property type="entry name" value="CYTOPLASMIC PROTEIN"/>
    <property type="match status" value="1"/>
</dbReference>
<evidence type="ECO:0000313" key="4">
    <source>
        <dbReference type="Proteomes" id="UP001595445"/>
    </source>
</evidence>
<dbReference type="InterPro" id="IPR008579">
    <property type="entry name" value="UGlyAH_Cupin_dom"/>
</dbReference>
<keyword evidence="4" id="KW-1185">Reference proteome</keyword>
<gene>
    <name evidence="3" type="ORF">ACFOD6_21390</name>
</gene>
<comment type="caution">
    <text evidence="3">The sequence shown here is derived from an EMBL/GenBank/DDBJ whole genome shotgun (WGS) entry which is preliminary data.</text>
</comment>
<dbReference type="SUPFAM" id="SSF51182">
    <property type="entry name" value="RmlC-like cupins"/>
    <property type="match status" value="1"/>
</dbReference>
<accession>A0ABV7E1X6</accession>
<protein>
    <submittedName>
        <fullName evidence="3">Cupin domain-containing protein</fullName>
    </submittedName>
</protein>
<dbReference type="Pfam" id="PF05899">
    <property type="entry name" value="Cupin_3"/>
    <property type="match status" value="1"/>
</dbReference>
<evidence type="ECO:0000313" key="3">
    <source>
        <dbReference type="EMBL" id="MFC3088602.1"/>
    </source>
</evidence>
<organism evidence="3 4">
    <name type="scientific">Tabrizicola soli</name>
    <dbReference type="NCBI Taxonomy" id="2185115"/>
    <lineage>
        <taxon>Bacteria</taxon>
        <taxon>Pseudomonadati</taxon>
        <taxon>Pseudomonadota</taxon>
        <taxon>Alphaproteobacteria</taxon>
        <taxon>Rhodobacterales</taxon>
        <taxon>Paracoccaceae</taxon>
        <taxon>Tabrizicola</taxon>
    </lineage>
</organism>
<dbReference type="InterPro" id="IPR011051">
    <property type="entry name" value="RmlC_Cupin_sf"/>
</dbReference>
<dbReference type="Gene3D" id="2.60.120.10">
    <property type="entry name" value="Jelly Rolls"/>
    <property type="match status" value="1"/>
</dbReference>
<sequence>MSKLKHLKPAEPVIDRPDPDRLLEGKPEFRAWPCSGDDPVQAGFWAATPGLHRMDRTGSGIEHFYLLEGEIELTEEGAAPRRFAAGDLVRIDPDFQGTWRTISPVRKVFFYVDP</sequence>
<feature type="region of interest" description="Disordered" evidence="1">
    <location>
        <begin position="1"/>
        <end position="21"/>
    </location>
</feature>
<dbReference type="Proteomes" id="UP001595445">
    <property type="component" value="Unassembled WGS sequence"/>
</dbReference>
<dbReference type="InterPro" id="IPR014710">
    <property type="entry name" value="RmlC-like_jellyroll"/>
</dbReference>
<name>A0ABV7E1X6_9RHOB</name>
<dbReference type="EMBL" id="JBHRSM010000054">
    <property type="protein sequence ID" value="MFC3088602.1"/>
    <property type="molecule type" value="Genomic_DNA"/>
</dbReference>
<proteinExistence type="predicted"/>
<dbReference type="RefSeq" id="WP_197643931.1">
    <property type="nucleotide sequence ID" value="NZ_JAEACP010000010.1"/>
</dbReference>